<dbReference type="Gene3D" id="3.40.190.10">
    <property type="entry name" value="Periplasmic binding protein-like II"/>
    <property type="match status" value="2"/>
</dbReference>
<dbReference type="Proteomes" id="UP000619244">
    <property type="component" value="Unassembled WGS sequence"/>
</dbReference>
<dbReference type="SUPFAM" id="SSF53850">
    <property type="entry name" value="Periplasmic binding protein-like II"/>
    <property type="match status" value="1"/>
</dbReference>
<gene>
    <name evidence="1" type="ORF">GCM10010358_44610</name>
</gene>
<dbReference type="AlphaFoldDB" id="A0A918NPE0"/>
<comment type="caution">
    <text evidence="1">The sequence shown here is derived from an EMBL/GenBank/DDBJ whole genome shotgun (WGS) entry which is preliminary data.</text>
</comment>
<dbReference type="Pfam" id="PF12974">
    <property type="entry name" value="Phosphonate-bd"/>
    <property type="match status" value="1"/>
</dbReference>
<protein>
    <submittedName>
        <fullName evidence="1">Uncharacterized protein</fullName>
    </submittedName>
</protein>
<organism evidence="1 2">
    <name type="scientific">Streptomyces minutiscleroticus</name>
    <dbReference type="NCBI Taxonomy" id="68238"/>
    <lineage>
        <taxon>Bacteria</taxon>
        <taxon>Bacillati</taxon>
        <taxon>Actinomycetota</taxon>
        <taxon>Actinomycetes</taxon>
        <taxon>Kitasatosporales</taxon>
        <taxon>Streptomycetaceae</taxon>
        <taxon>Streptomyces</taxon>
    </lineage>
</organism>
<dbReference type="PANTHER" id="PTHR35841">
    <property type="entry name" value="PHOSPHONATES-BINDING PERIPLASMIC PROTEIN"/>
    <property type="match status" value="1"/>
</dbReference>
<dbReference type="PANTHER" id="PTHR35841:SF1">
    <property type="entry name" value="PHOSPHONATES-BINDING PERIPLASMIC PROTEIN"/>
    <property type="match status" value="1"/>
</dbReference>
<sequence length="283" mass="30526">MTLLMGAVAYDPKVVTVWTGFRSWLTRRGLPFDFVLYSHYERQAQDLVEGRVHAAWNSPLAWIRCRRLAADRSAHLRPLVMRDTDRGLRSVVAVRADAPYVNLHDLKGGTVAVGAVDSPQATLLPLSLLRAEGLVPGEDVRVRRHDVGVGLHGDHVGGERDAARALLAGEAAAACLLDASHLLFGREGTLPAGSTRILAATAPYDHCVMAVNDAAPASLTDRFGDLLLGMDPADPEVRGLFDLEGLNAWLPGRTKGFTALEAAVEETGFYDAAGRVTAEDYRP</sequence>
<evidence type="ECO:0000313" key="1">
    <source>
        <dbReference type="EMBL" id="GGX85513.1"/>
    </source>
</evidence>
<proteinExistence type="predicted"/>
<dbReference type="RefSeq" id="WP_190192050.1">
    <property type="nucleotide sequence ID" value="NZ_BMVU01000022.1"/>
</dbReference>
<name>A0A918NPE0_9ACTN</name>
<accession>A0A918NPE0</accession>
<dbReference type="EMBL" id="BMVU01000022">
    <property type="protein sequence ID" value="GGX85513.1"/>
    <property type="molecule type" value="Genomic_DNA"/>
</dbReference>
<reference evidence="1" key="2">
    <citation type="submission" date="2020-09" db="EMBL/GenBank/DDBJ databases">
        <authorList>
            <person name="Sun Q."/>
            <person name="Ohkuma M."/>
        </authorList>
    </citation>
    <scope>NUCLEOTIDE SEQUENCE</scope>
    <source>
        <strain evidence="1">JCM 4790</strain>
    </source>
</reference>
<keyword evidence="2" id="KW-1185">Reference proteome</keyword>
<reference evidence="1" key="1">
    <citation type="journal article" date="2014" name="Int. J. Syst. Evol. Microbiol.">
        <title>Complete genome sequence of Corynebacterium casei LMG S-19264T (=DSM 44701T), isolated from a smear-ripened cheese.</title>
        <authorList>
            <consortium name="US DOE Joint Genome Institute (JGI-PGF)"/>
            <person name="Walter F."/>
            <person name="Albersmeier A."/>
            <person name="Kalinowski J."/>
            <person name="Ruckert C."/>
        </authorList>
    </citation>
    <scope>NUCLEOTIDE SEQUENCE</scope>
    <source>
        <strain evidence="1">JCM 4790</strain>
    </source>
</reference>
<evidence type="ECO:0000313" key="2">
    <source>
        <dbReference type="Proteomes" id="UP000619244"/>
    </source>
</evidence>